<evidence type="ECO:0000256" key="8">
    <source>
        <dbReference type="SAM" id="Coils"/>
    </source>
</evidence>
<comment type="caution">
    <text evidence="10">The sequence shown here is derived from an EMBL/GenBank/DDBJ whole genome shotgun (WGS) entry which is preliminary data.</text>
</comment>
<keyword evidence="5" id="KW-0812">Transmembrane</keyword>
<dbReference type="InterPro" id="IPR003423">
    <property type="entry name" value="OMP_efflux"/>
</dbReference>
<comment type="subcellular location">
    <subcellularLocation>
        <location evidence="1">Cell outer membrane</location>
    </subcellularLocation>
</comment>
<reference evidence="10 11" key="2">
    <citation type="submission" date="2020-06" db="EMBL/GenBank/DDBJ databases">
        <title>Halomonas songnenensis sp. nov., a moderately halophilic bacterium isolated from saline and alkaline soils.</title>
        <authorList>
            <person name="Jiang J."/>
            <person name="Pan Y."/>
        </authorList>
    </citation>
    <scope>NUCLEOTIDE SEQUENCE [LARGE SCALE GENOMIC DNA]</scope>
    <source>
        <strain evidence="10 11">TBZ9</strain>
    </source>
</reference>
<dbReference type="RefSeq" id="WP_171703137.1">
    <property type="nucleotide sequence ID" value="NZ_JABFHI010000007.1"/>
</dbReference>
<keyword evidence="9" id="KW-0732">Signal</keyword>
<dbReference type="PANTHER" id="PTHR30026:SF20">
    <property type="entry name" value="OUTER MEMBRANE PROTEIN TOLC"/>
    <property type="match status" value="1"/>
</dbReference>
<feature type="signal peptide" evidence="9">
    <location>
        <begin position="1"/>
        <end position="31"/>
    </location>
</feature>
<dbReference type="AlphaFoldDB" id="A0A7Y3TYP3"/>
<dbReference type="Gene3D" id="1.20.1600.10">
    <property type="entry name" value="Outer membrane efflux proteins (OEP)"/>
    <property type="match status" value="1"/>
</dbReference>
<evidence type="ECO:0000313" key="10">
    <source>
        <dbReference type="EMBL" id="NOG32676.1"/>
    </source>
</evidence>
<evidence type="ECO:0000256" key="4">
    <source>
        <dbReference type="ARBA" id="ARBA00022452"/>
    </source>
</evidence>
<keyword evidence="7" id="KW-0998">Cell outer membrane</keyword>
<evidence type="ECO:0000313" key="11">
    <source>
        <dbReference type="Proteomes" id="UP000588806"/>
    </source>
</evidence>
<gene>
    <name evidence="10" type="ORF">HLB35_14570</name>
</gene>
<sequence>MKKLKNGRAECRALLAASLLTVSAYSGVVFAQSSEAQDKLSPENDNLGVSTDQPAFSALTEEALAPFYWQATHSEANSTGQVLRQRLVEALDRQPRLQAQWAQEQESRLRIDEVRAERLPQVSMGLEQRNSLQEVNRNAFDSGNRLDAYVSVSQLLYDFGASGERVDSAEFSARAQEWESRVRAEELVLDALTAHLDVVRYKAQVAIAQDNLEQHQQILDDVNARRQGGAGSSADVLRAESRLAEASARQTSLQGQLHRPATAIRSFSFRLLPG</sequence>
<protein>
    <submittedName>
        <fullName evidence="10">TolC family protein</fullName>
    </submittedName>
</protein>
<feature type="chain" id="PRO_5030980958" evidence="9">
    <location>
        <begin position="32"/>
        <end position="274"/>
    </location>
</feature>
<dbReference type="PANTHER" id="PTHR30026">
    <property type="entry name" value="OUTER MEMBRANE PROTEIN TOLC"/>
    <property type="match status" value="1"/>
</dbReference>
<dbReference type="GO" id="GO:1990281">
    <property type="term" value="C:efflux pump complex"/>
    <property type="evidence" value="ECO:0007669"/>
    <property type="project" value="TreeGrafter"/>
</dbReference>
<dbReference type="SUPFAM" id="SSF56954">
    <property type="entry name" value="Outer membrane efflux proteins (OEP)"/>
    <property type="match status" value="1"/>
</dbReference>
<evidence type="ECO:0000256" key="6">
    <source>
        <dbReference type="ARBA" id="ARBA00023136"/>
    </source>
</evidence>
<keyword evidence="3" id="KW-0813">Transport</keyword>
<evidence type="ECO:0000256" key="1">
    <source>
        <dbReference type="ARBA" id="ARBA00004442"/>
    </source>
</evidence>
<dbReference type="EMBL" id="JABFHI010000007">
    <property type="protein sequence ID" value="NOG32676.1"/>
    <property type="molecule type" value="Genomic_DNA"/>
</dbReference>
<keyword evidence="4" id="KW-1134">Transmembrane beta strand</keyword>
<dbReference type="GO" id="GO:0009279">
    <property type="term" value="C:cell outer membrane"/>
    <property type="evidence" value="ECO:0007669"/>
    <property type="project" value="UniProtKB-SubCell"/>
</dbReference>
<dbReference type="Proteomes" id="UP000588806">
    <property type="component" value="Unassembled WGS sequence"/>
</dbReference>
<keyword evidence="11" id="KW-1185">Reference proteome</keyword>
<dbReference type="GO" id="GO:0015562">
    <property type="term" value="F:efflux transmembrane transporter activity"/>
    <property type="evidence" value="ECO:0007669"/>
    <property type="project" value="InterPro"/>
</dbReference>
<keyword evidence="6" id="KW-0472">Membrane</keyword>
<evidence type="ECO:0000256" key="9">
    <source>
        <dbReference type="SAM" id="SignalP"/>
    </source>
</evidence>
<dbReference type="InterPro" id="IPR051906">
    <property type="entry name" value="TolC-like"/>
</dbReference>
<dbReference type="Pfam" id="PF02321">
    <property type="entry name" value="OEP"/>
    <property type="match status" value="1"/>
</dbReference>
<name>A0A7Y3TYP3_9GAMM</name>
<organism evidence="10 11">
    <name type="scientific">Vreelandella azerica</name>
    <dbReference type="NCBI Taxonomy" id="2732867"/>
    <lineage>
        <taxon>Bacteria</taxon>
        <taxon>Pseudomonadati</taxon>
        <taxon>Pseudomonadota</taxon>
        <taxon>Gammaproteobacteria</taxon>
        <taxon>Oceanospirillales</taxon>
        <taxon>Halomonadaceae</taxon>
        <taxon>Vreelandella</taxon>
    </lineage>
</organism>
<dbReference type="GO" id="GO:0015288">
    <property type="term" value="F:porin activity"/>
    <property type="evidence" value="ECO:0007669"/>
    <property type="project" value="TreeGrafter"/>
</dbReference>
<accession>A0A7Y3TYP3</accession>
<feature type="coiled-coil region" evidence="8">
    <location>
        <begin position="198"/>
        <end position="225"/>
    </location>
</feature>
<keyword evidence="8" id="KW-0175">Coiled coil</keyword>
<evidence type="ECO:0000256" key="5">
    <source>
        <dbReference type="ARBA" id="ARBA00022692"/>
    </source>
</evidence>
<evidence type="ECO:0000256" key="3">
    <source>
        <dbReference type="ARBA" id="ARBA00022448"/>
    </source>
</evidence>
<proteinExistence type="inferred from homology"/>
<comment type="similarity">
    <text evidence="2">Belongs to the outer membrane factor (OMF) (TC 1.B.17) family.</text>
</comment>
<evidence type="ECO:0000256" key="7">
    <source>
        <dbReference type="ARBA" id="ARBA00023237"/>
    </source>
</evidence>
<reference evidence="10 11" key="1">
    <citation type="submission" date="2020-05" db="EMBL/GenBank/DDBJ databases">
        <authorList>
            <person name="Ruan W."/>
            <person name="Jeon C.O."/>
            <person name="Chun B.H."/>
        </authorList>
    </citation>
    <scope>NUCLEOTIDE SEQUENCE [LARGE SCALE GENOMIC DNA]</scope>
    <source>
        <strain evidence="10 11">TBZ9</strain>
    </source>
</reference>
<evidence type="ECO:0000256" key="2">
    <source>
        <dbReference type="ARBA" id="ARBA00007613"/>
    </source>
</evidence>